<dbReference type="EMBL" id="LSZQ01000012">
    <property type="protein sequence ID" value="KXU37681.1"/>
    <property type="molecule type" value="Genomic_DNA"/>
</dbReference>
<reference evidence="3" key="1">
    <citation type="submission" date="2016-02" db="EMBL/GenBank/DDBJ databases">
        <authorList>
            <person name="Sanders J.G."/>
            <person name="Lin J.Y."/>
            <person name="Wertz J.T."/>
            <person name="Russell J.A."/>
            <person name="Moreau C.S."/>
            <person name="Powell S."/>
        </authorList>
    </citation>
    <scope>NUCLEOTIDE SEQUENCE [LARGE SCALE GENOMIC DNA]</scope>
    <source>
        <strain evidence="3">CAG34</strain>
    </source>
</reference>
<keyword evidence="3" id="KW-1185">Reference proteome</keyword>
<gene>
    <name evidence="2" type="ORF">AXK11_00125</name>
</gene>
<evidence type="ECO:0000313" key="2">
    <source>
        <dbReference type="EMBL" id="KXU37681.1"/>
    </source>
</evidence>
<organism evidence="2 3">
    <name type="scientific">Cephaloticoccus primus</name>
    <dbReference type="NCBI Taxonomy" id="1548207"/>
    <lineage>
        <taxon>Bacteria</taxon>
        <taxon>Pseudomonadati</taxon>
        <taxon>Verrucomicrobiota</taxon>
        <taxon>Opitutia</taxon>
        <taxon>Opitutales</taxon>
        <taxon>Opitutaceae</taxon>
        <taxon>Cephaloticoccus</taxon>
    </lineage>
</organism>
<accession>A0A139ST74</accession>
<evidence type="ECO:0000256" key="1">
    <source>
        <dbReference type="SAM" id="Phobius"/>
    </source>
</evidence>
<dbReference type="STRING" id="1548207.AXK11_00125"/>
<sequence>MPRLRRSPSLPTFAHALLNFPHSTLAPQHATFPALMKKLTLILAALLALGAAGLYFGLGPALSSGVMIGVNNLGPQVTQTHVELAAARLSPFSGRGTLTGLVVGNPPGWSADHAFTLGKIDIKVNLRSLRGDVIEIEEIVIEQPEFIYETRLVNSNLKALLKNIESFTGPSGSGTPPANAPPSKPRKFIVRKFRLSEAKATLGVGPAALPVPLPALELNNLGLDKGGATPAELSGEVLAQVLASIVRAAGTAPINAGAAAGRGTGEAIGGGLKKLFGGSSKK</sequence>
<protein>
    <recommendedName>
        <fullName evidence="4">AsmA domain-containing protein</fullName>
    </recommendedName>
</protein>
<keyword evidence="1" id="KW-0812">Transmembrane</keyword>
<dbReference type="Proteomes" id="UP000070058">
    <property type="component" value="Unassembled WGS sequence"/>
</dbReference>
<proteinExistence type="predicted"/>
<keyword evidence="1" id="KW-1133">Transmembrane helix</keyword>
<dbReference type="AlphaFoldDB" id="A0A139ST74"/>
<comment type="caution">
    <text evidence="2">The sequence shown here is derived from an EMBL/GenBank/DDBJ whole genome shotgun (WGS) entry which is preliminary data.</text>
</comment>
<feature type="transmembrane region" description="Helical" evidence="1">
    <location>
        <begin position="39"/>
        <end position="58"/>
    </location>
</feature>
<keyword evidence="1" id="KW-0472">Membrane</keyword>
<name>A0A139ST74_9BACT</name>
<evidence type="ECO:0000313" key="3">
    <source>
        <dbReference type="Proteomes" id="UP000070058"/>
    </source>
</evidence>
<evidence type="ECO:0008006" key="4">
    <source>
        <dbReference type="Google" id="ProtNLM"/>
    </source>
</evidence>